<dbReference type="Gene3D" id="1.10.3720.10">
    <property type="entry name" value="MetI-like"/>
    <property type="match status" value="1"/>
</dbReference>
<evidence type="ECO:0000313" key="9">
    <source>
        <dbReference type="Proteomes" id="UP001527099"/>
    </source>
</evidence>
<comment type="subcellular location">
    <subcellularLocation>
        <location evidence="6">Cell membrane</location>
        <topology evidence="6">Multi-pass membrane protein</topology>
    </subcellularLocation>
    <subcellularLocation>
        <location evidence="1">Membrane</location>
        <topology evidence="1">Multi-pass membrane protein</topology>
    </subcellularLocation>
</comment>
<dbReference type="Pfam" id="PF00528">
    <property type="entry name" value="BPD_transp_1"/>
    <property type="match status" value="1"/>
</dbReference>
<keyword evidence="4 6" id="KW-1133">Transmembrane helix</keyword>
<feature type="transmembrane region" description="Helical" evidence="6">
    <location>
        <begin position="192"/>
        <end position="210"/>
    </location>
</feature>
<evidence type="ECO:0000256" key="6">
    <source>
        <dbReference type="RuleBase" id="RU363032"/>
    </source>
</evidence>
<dbReference type="SUPFAM" id="SSF161098">
    <property type="entry name" value="MetI-like"/>
    <property type="match status" value="1"/>
</dbReference>
<feature type="transmembrane region" description="Helical" evidence="6">
    <location>
        <begin position="231"/>
        <end position="248"/>
    </location>
</feature>
<gene>
    <name evidence="8" type="ORF">M5X19_31750</name>
</gene>
<evidence type="ECO:0000259" key="7">
    <source>
        <dbReference type="PROSITE" id="PS50928"/>
    </source>
</evidence>
<dbReference type="PROSITE" id="PS50928">
    <property type="entry name" value="ABC_TM1"/>
    <property type="match status" value="1"/>
</dbReference>
<keyword evidence="5 6" id="KW-0472">Membrane</keyword>
<dbReference type="Proteomes" id="UP001527099">
    <property type="component" value="Unassembled WGS sequence"/>
</dbReference>
<evidence type="ECO:0000256" key="2">
    <source>
        <dbReference type="ARBA" id="ARBA00022448"/>
    </source>
</evidence>
<dbReference type="InterPro" id="IPR035906">
    <property type="entry name" value="MetI-like_sf"/>
</dbReference>
<sequence>MNLETVKTIKQSQTFTTSSTFVRRLKRQRWFYLMLLPGLLYFLIYKYIPMWGVLIAFQDYQPFQGFFGSKWVGLKHFETFFKDDAFWVLFRNTFILAVYNILFFFPLPILVALMLNEIRQEMFKRFVQTLIYIPHFVSWVVVVGISFLFFSSEGGIVNTMLTSVGKEPVNFLLSKDWFRTIITSQVIWKETGWGTIIFLAALAGVDPQLYEAARIDGANRWRQMWHITLPAIRSTIIILLILRIGSFLDSGFEQIFLMVNPMNREVGEVFDTYVYSTGISQGKFSYSTAVGMFKSIVGLILVVLANRLAKRFGEDGIY</sequence>
<name>A0ABT4GN26_9BACL</name>
<dbReference type="CDD" id="cd06261">
    <property type="entry name" value="TM_PBP2"/>
    <property type="match status" value="1"/>
</dbReference>
<keyword evidence="2 6" id="KW-0813">Transport</keyword>
<comment type="similarity">
    <text evidence="6">Belongs to the binding-protein-dependent transport system permease family.</text>
</comment>
<feature type="transmembrane region" description="Helical" evidence="6">
    <location>
        <begin position="127"/>
        <end position="150"/>
    </location>
</feature>
<dbReference type="PANTHER" id="PTHR43496:SF1">
    <property type="entry name" value="POLYGALACTURONAN_RHAMNOGALACTURONAN TRANSPORT SYSTEM PERMEASE PROTEIN YTEP"/>
    <property type="match status" value="1"/>
</dbReference>
<feature type="transmembrane region" description="Helical" evidence="6">
    <location>
        <begin position="284"/>
        <end position="305"/>
    </location>
</feature>
<reference evidence="8 9" key="1">
    <citation type="submission" date="2022-05" db="EMBL/GenBank/DDBJ databases">
        <title>Genome Sequencing of Bee-Associated Microbes.</title>
        <authorList>
            <person name="Dunlap C."/>
        </authorList>
    </citation>
    <scope>NUCLEOTIDE SEQUENCE [LARGE SCALE GENOMIC DNA]</scope>
    <source>
        <strain evidence="8 9">NRRL B-14421</strain>
    </source>
</reference>
<dbReference type="InterPro" id="IPR000515">
    <property type="entry name" value="MetI-like"/>
</dbReference>
<feature type="transmembrane region" description="Helical" evidence="6">
    <location>
        <begin position="94"/>
        <end position="115"/>
    </location>
</feature>
<keyword evidence="3 6" id="KW-0812">Transmembrane</keyword>
<evidence type="ECO:0000256" key="1">
    <source>
        <dbReference type="ARBA" id="ARBA00004141"/>
    </source>
</evidence>
<dbReference type="EMBL" id="JAMDMX010000140">
    <property type="protein sequence ID" value="MCY9697398.1"/>
    <property type="molecule type" value="Genomic_DNA"/>
</dbReference>
<keyword evidence="9" id="KW-1185">Reference proteome</keyword>
<comment type="caution">
    <text evidence="8">The sequence shown here is derived from an EMBL/GenBank/DDBJ whole genome shotgun (WGS) entry which is preliminary data.</text>
</comment>
<feature type="transmembrane region" description="Helical" evidence="6">
    <location>
        <begin position="30"/>
        <end position="48"/>
    </location>
</feature>
<evidence type="ECO:0000256" key="3">
    <source>
        <dbReference type="ARBA" id="ARBA00022692"/>
    </source>
</evidence>
<dbReference type="RefSeq" id="WP_268618160.1">
    <property type="nucleotide sequence ID" value="NZ_JAMDMX010000140.1"/>
</dbReference>
<organism evidence="8 9">
    <name type="scientific">Paenibacillus alginolyticus</name>
    <dbReference type="NCBI Taxonomy" id="59839"/>
    <lineage>
        <taxon>Bacteria</taxon>
        <taxon>Bacillati</taxon>
        <taxon>Bacillota</taxon>
        <taxon>Bacilli</taxon>
        <taxon>Bacillales</taxon>
        <taxon>Paenibacillaceae</taxon>
        <taxon>Paenibacillus</taxon>
    </lineage>
</organism>
<accession>A0ABT4GN26</accession>
<proteinExistence type="inferred from homology"/>
<feature type="domain" description="ABC transmembrane type-1" evidence="7">
    <location>
        <begin position="90"/>
        <end position="305"/>
    </location>
</feature>
<dbReference type="PANTHER" id="PTHR43496">
    <property type="entry name" value="PROTEIN LPLB"/>
    <property type="match status" value="1"/>
</dbReference>
<evidence type="ECO:0000313" key="8">
    <source>
        <dbReference type="EMBL" id="MCY9697398.1"/>
    </source>
</evidence>
<evidence type="ECO:0000256" key="4">
    <source>
        <dbReference type="ARBA" id="ARBA00022989"/>
    </source>
</evidence>
<protein>
    <submittedName>
        <fullName evidence="8">Sugar ABC transporter permease</fullName>
    </submittedName>
</protein>
<evidence type="ECO:0000256" key="5">
    <source>
        <dbReference type="ARBA" id="ARBA00023136"/>
    </source>
</evidence>